<reference evidence="1" key="1">
    <citation type="journal article" date="2014" name="Front. Microbiol.">
        <title>High frequency of phylogenetically diverse reductive dehalogenase-homologous genes in deep subseafloor sedimentary metagenomes.</title>
        <authorList>
            <person name="Kawai M."/>
            <person name="Futagami T."/>
            <person name="Toyoda A."/>
            <person name="Takaki Y."/>
            <person name="Nishi S."/>
            <person name="Hori S."/>
            <person name="Arai W."/>
            <person name="Tsubouchi T."/>
            <person name="Morono Y."/>
            <person name="Uchiyama I."/>
            <person name="Ito T."/>
            <person name="Fujiyama A."/>
            <person name="Inagaki F."/>
            <person name="Takami H."/>
        </authorList>
    </citation>
    <scope>NUCLEOTIDE SEQUENCE</scope>
    <source>
        <strain evidence="1">Expedition CK06-06</strain>
    </source>
</reference>
<accession>X0VEL6</accession>
<sequence>DFWEQADKTMVRALVEVVKERELFPNIENYGLEVRKEKNNIRAYIDFVNEPGQYFCELKLTGKPENYINSFLAWEQLEVYFYVCPDLLSAYMLPIRKPQLKWKESSSESNDSFYSRALKDIRKRTKHYFPEYNPDREGPKWGMKLWRSEFNLDDTRRKIEVIQKGIKLMLEAKFFPMKRFNCYSPSQCEMWLICSNRGKVNDDVYRKKSLNERR</sequence>
<dbReference type="EMBL" id="BARS01020745">
    <property type="protein sequence ID" value="GAG10923.1"/>
    <property type="molecule type" value="Genomic_DNA"/>
</dbReference>
<dbReference type="AlphaFoldDB" id="X0VEL6"/>
<gene>
    <name evidence="1" type="ORF">S01H1_33417</name>
</gene>
<protein>
    <recommendedName>
        <fullName evidence="2">PD-(D/E)XK endonuclease-like domain-containing protein</fullName>
    </recommendedName>
</protein>
<evidence type="ECO:0008006" key="2">
    <source>
        <dbReference type="Google" id="ProtNLM"/>
    </source>
</evidence>
<proteinExistence type="predicted"/>
<organism evidence="1">
    <name type="scientific">marine sediment metagenome</name>
    <dbReference type="NCBI Taxonomy" id="412755"/>
    <lineage>
        <taxon>unclassified sequences</taxon>
        <taxon>metagenomes</taxon>
        <taxon>ecological metagenomes</taxon>
    </lineage>
</organism>
<evidence type="ECO:0000313" key="1">
    <source>
        <dbReference type="EMBL" id="GAG10923.1"/>
    </source>
</evidence>
<comment type="caution">
    <text evidence="1">The sequence shown here is derived from an EMBL/GenBank/DDBJ whole genome shotgun (WGS) entry which is preliminary data.</text>
</comment>
<name>X0VEL6_9ZZZZ</name>
<feature type="non-terminal residue" evidence="1">
    <location>
        <position position="1"/>
    </location>
</feature>